<comment type="subcellular location">
    <subcellularLocation>
        <location evidence="1">Membrane</location>
        <topology evidence="1">Multi-pass membrane protein</topology>
    </subcellularLocation>
</comment>
<dbReference type="PANTHER" id="PTHR37422">
    <property type="entry name" value="TEICHURONIC ACID BIOSYNTHESIS PROTEIN TUAE"/>
    <property type="match status" value="1"/>
</dbReference>
<protein>
    <submittedName>
        <fullName evidence="7">O-antigen ligase family protein</fullName>
    </submittedName>
</protein>
<feature type="transmembrane region" description="Helical" evidence="5">
    <location>
        <begin position="38"/>
        <end position="57"/>
    </location>
</feature>
<feature type="transmembrane region" description="Helical" evidence="5">
    <location>
        <begin position="372"/>
        <end position="391"/>
    </location>
</feature>
<evidence type="ECO:0000313" key="7">
    <source>
        <dbReference type="EMBL" id="WRW31734.1"/>
    </source>
</evidence>
<feature type="transmembrane region" description="Helical" evidence="5">
    <location>
        <begin position="346"/>
        <end position="365"/>
    </location>
</feature>
<proteinExistence type="predicted"/>
<dbReference type="PANTHER" id="PTHR37422:SF17">
    <property type="entry name" value="O-ANTIGEN LIGASE"/>
    <property type="match status" value="1"/>
</dbReference>
<evidence type="ECO:0000256" key="3">
    <source>
        <dbReference type="ARBA" id="ARBA00022989"/>
    </source>
</evidence>
<feature type="transmembrane region" description="Helical" evidence="5">
    <location>
        <begin position="128"/>
        <end position="146"/>
    </location>
</feature>
<feature type="transmembrane region" description="Helical" evidence="5">
    <location>
        <begin position="64"/>
        <end position="85"/>
    </location>
</feature>
<name>A0ABZ1DGI2_9ENTR</name>
<gene>
    <name evidence="7" type="ORF">VPX56_00950</name>
</gene>
<sequence>MMMISVERNKLKFALLQLLFGLCALAFGCVIVSPNLSAKIMGAAGVTALVVFLLDIKNFRKNDVFWLCLVLLVIGICDLVWYRMYKAETAAINSYRAYLEVGKICLFGAFSLFVFVNRNELKIGNNKIHLLLAAVLQVMILIYAGYQHFFLESRRVTLALTGGTDATGAAYTVAFISFYTILVLQHSSTRWKEFLILGHFFTTFLVLVTTETRAAILTYPIIFFGLLVVKLYKEKHIPWKGVAVFIVALIVGVFMMKDSLIQRYNDLNRDIVAYDKDNSSTSVGARFAMWETGLAAAKDNYLWQSTDERNAKIREVVKKEPSLAGALAHIRGHLHNEVVETLSLKGPSGLVLYILFIISLAWYALKKRKSVILFAFLVSLIMFGLSGVMFYSKTTPVAWMLTLIMSVVFLEQNRHRAVIK</sequence>
<keyword evidence="2 5" id="KW-0812">Transmembrane</keyword>
<keyword evidence="4 5" id="KW-0472">Membrane</keyword>
<evidence type="ECO:0000256" key="4">
    <source>
        <dbReference type="ARBA" id="ARBA00023136"/>
    </source>
</evidence>
<keyword evidence="3 5" id="KW-1133">Transmembrane helix</keyword>
<evidence type="ECO:0000259" key="6">
    <source>
        <dbReference type="Pfam" id="PF04932"/>
    </source>
</evidence>
<feature type="transmembrane region" description="Helical" evidence="5">
    <location>
        <begin position="214"/>
        <end position="232"/>
    </location>
</feature>
<keyword evidence="8" id="KW-1185">Reference proteome</keyword>
<reference evidence="7 8" key="1">
    <citation type="submission" date="2024-01" db="EMBL/GenBank/DDBJ databases">
        <title>AV1 has a protective and therapeutic effect against plant viruses.</title>
        <authorList>
            <person name="Wang F."/>
        </authorList>
    </citation>
    <scope>NUCLEOTIDE SEQUENCE [LARGE SCALE GENOMIC DNA]</scope>
    <source>
        <strain evidence="7 8">AV1</strain>
    </source>
</reference>
<dbReference type="InterPro" id="IPR051533">
    <property type="entry name" value="WaaL-like"/>
</dbReference>
<accession>A0ABZ1DGI2</accession>
<dbReference type="EMBL" id="CP142124">
    <property type="protein sequence ID" value="WRW31734.1"/>
    <property type="molecule type" value="Genomic_DNA"/>
</dbReference>
<feature type="domain" description="O-antigen ligase-related" evidence="6">
    <location>
        <begin position="200"/>
        <end position="354"/>
    </location>
</feature>
<evidence type="ECO:0000256" key="2">
    <source>
        <dbReference type="ARBA" id="ARBA00022692"/>
    </source>
</evidence>
<dbReference type="GO" id="GO:0016874">
    <property type="term" value="F:ligase activity"/>
    <property type="evidence" value="ECO:0007669"/>
    <property type="project" value="UniProtKB-KW"/>
</dbReference>
<evidence type="ECO:0000313" key="8">
    <source>
        <dbReference type="Proteomes" id="UP001330482"/>
    </source>
</evidence>
<feature type="transmembrane region" description="Helical" evidence="5">
    <location>
        <begin position="166"/>
        <end position="184"/>
    </location>
</feature>
<dbReference type="Proteomes" id="UP001330482">
    <property type="component" value="Chromosome"/>
</dbReference>
<keyword evidence="7" id="KW-0436">Ligase</keyword>
<dbReference type="RefSeq" id="WP_326469341.1">
    <property type="nucleotide sequence ID" value="NZ_CP142124.1"/>
</dbReference>
<dbReference type="InterPro" id="IPR007016">
    <property type="entry name" value="O-antigen_ligase-rel_domated"/>
</dbReference>
<organism evidence="7 8">
    <name type="scientific">Enterobacter wuhouensis</name>
    <dbReference type="NCBI Taxonomy" id="2529381"/>
    <lineage>
        <taxon>Bacteria</taxon>
        <taxon>Pseudomonadati</taxon>
        <taxon>Pseudomonadota</taxon>
        <taxon>Gammaproteobacteria</taxon>
        <taxon>Enterobacterales</taxon>
        <taxon>Enterobacteriaceae</taxon>
        <taxon>Enterobacter</taxon>
    </lineage>
</organism>
<dbReference type="Pfam" id="PF04932">
    <property type="entry name" value="Wzy_C"/>
    <property type="match status" value="1"/>
</dbReference>
<evidence type="ECO:0000256" key="5">
    <source>
        <dbReference type="SAM" id="Phobius"/>
    </source>
</evidence>
<feature type="transmembrane region" description="Helical" evidence="5">
    <location>
        <begin position="239"/>
        <end position="256"/>
    </location>
</feature>
<feature type="transmembrane region" description="Helical" evidence="5">
    <location>
        <begin position="97"/>
        <end position="116"/>
    </location>
</feature>
<evidence type="ECO:0000256" key="1">
    <source>
        <dbReference type="ARBA" id="ARBA00004141"/>
    </source>
</evidence>
<feature type="transmembrane region" description="Helical" evidence="5">
    <location>
        <begin position="397"/>
        <end position="413"/>
    </location>
</feature>
<feature type="transmembrane region" description="Helical" evidence="5">
    <location>
        <begin position="191"/>
        <end position="208"/>
    </location>
</feature>